<dbReference type="EMBL" id="BKCJ011589980">
    <property type="protein sequence ID" value="GFD43097.1"/>
    <property type="molecule type" value="Genomic_DNA"/>
</dbReference>
<feature type="non-terminal residue" evidence="1">
    <location>
        <position position="52"/>
    </location>
</feature>
<reference evidence="1" key="1">
    <citation type="journal article" date="2019" name="Sci. Rep.">
        <title>Draft genome of Tanacetum cinerariifolium, the natural source of mosquito coil.</title>
        <authorList>
            <person name="Yamashiro T."/>
            <person name="Shiraishi A."/>
            <person name="Satake H."/>
            <person name="Nakayama K."/>
        </authorList>
    </citation>
    <scope>NUCLEOTIDE SEQUENCE</scope>
</reference>
<organism evidence="1">
    <name type="scientific">Tanacetum cinerariifolium</name>
    <name type="common">Dalmatian daisy</name>
    <name type="synonym">Chrysanthemum cinerariifolium</name>
    <dbReference type="NCBI Taxonomy" id="118510"/>
    <lineage>
        <taxon>Eukaryota</taxon>
        <taxon>Viridiplantae</taxon>
        <taxon>Streptophyta</taxon>
        <taxon>Embryophyta</taxon>
        <taxon>Tracheophyta</taxon>
        <taxon>Spermatophyta</taxon>
        <taxon>Magnoliopsida</taxon>
        <taxon>eudicotyledons</taxon>
        <taxon>Gunneridae</taxon>
        <taxon>Pentapetalae</taxon>
        <taxon>asterids</taxon>
        <taxon>campanulids</taxon>
        <taxon>Asterales</taxon>
        <taxon>Asteraceae</taxon>
        <taxon>Asteroideae</taxon>
        <taxon>Anthemideae</taxon>
        <taxon>Anthemidinae</taxon>
        <taxon>Tanacetum</taxon>
    </lineage>
</organism>
<accession>A0A699W748</accession>
<protein>
    <submittedName>
        <fullName evidence="1">Uncharacterized protein</fullName>
    </submittedName>
</protein>
<proteinExistence type="predicted"/>
<evidence type="ECO:0000313" key="1">
    <source>
        <dbReference type="EMBL" id="GFD43097.1"/>
    </source>
</evidence>
<sequence>MIRAKELFAWTSMFLEYKESEYISDDEGLLSGNKKAAGSCQEGDVVVDDSDG</sequence>
<gene>
    <name evidence="1" type="ORF">Tci_915066</name>
</gene>
<name>A0A699W748_TANCI</name>
<dbReference type="AlphaFoldDB" id="A0A699W748"/>
<comment type="caution">
    <text evidence="1">The sequence shown here is derived from an EMBL/GenBank/DDBJ whole genome shotgun (WGS) entry which is preliminary data.</text>
</comment>